<reference evidence="3 4" key="1">
    <citation type="journal article" date="2004" name="Science">
        <title>The genome of the diatom Thalassiosira pseudonana: ecology, evolution, and metabolism.</title>
        <authorList>
            <person name="Armbrust E.V."/>
            <person name="Berges J.A."/>
            <person name="Bowler C."/>
            <person name="Green B.R."/>
            <person name="Martinez D."/>
            <person name="Putnam N.H."/>
            <person name="Zhou S."/>
            <person name="Allen A.E."/>
            <person name="Apt K.E."/>
            <person name="Bechner M."/>
            <person name="Brzezinski M.A."/>
            <person name="Chaal B.K."/>
            <person name="Chiovitti A."/>
            <person name="Davis A.K."/>
            <person name="Demarest M.S."/>
            <person name="Detter J.C."/>
            <person name="Glavina T."/>
            <person name="Goodstein D."/>
            <person name="Hadi M.Z."/>
            <person name="Hellsten U."/>
            <person name="Hildebrand M."/>
            <person name="Jenkins B.D."/>
            <person name="Jurka J."/>
            <person name="Kapitonov V.V."/>
            <person name="Kroger N."/>
            <person name="Lau W.W."/>
            <person name="Lane T.W."/>
            <person name="Larimer F.W."/>
            <person name="Lippmeier J.C."/>
            <person name="Lucas S."/>
            <person name="Medina M."/>
            <person name="Montsant A."/>
            <person name="Obornik M."/>
            <person name="Parker M.S."/>
            <person name="Palenik B."/>
            <person name="Pazour G.J."/>
            <person name="Richardson P.M."/>
            <person name="Rynearson T.A."/>
            <person name="Saito M.A."/>
            <person name="Schwartz D.C."/>
            <person name="Thamatrakoln K."/>
            <person name="Valentin K."/>
            <person name="Vardi A."/>
            <person name="Wilkerson F.P."/>
            <person name="Rokhsar D.S."/>
        </authorList>
    </citation>
    <scope>NUCLEOTIDE SEQUENCE [LARGE SCALE GENOMIC DNA]</scope>
    <source>
        <strain evidence="3 4">CCMP1335</strain>
    </source>
</reference>
<evidence type="ECO:0000313" key="3">
    <source>
        <dbReference type="EMBL" id="EED94695.1"/>
    </source>
</evidence>
<dbReference type="InParanoid" id="B8BU35"/>
<dbReference type="RefSeq" id="XP_002287252.1">
    <property type="nucleotide sequence ID" value="XM_002287216.1"/>
</dbReference>
<accession>B8BU35</accession>
<feature type="signal peptide" evidence="2">
    <location>
        <begin position="1"/>
        <end position="21"/>
    </location>
</feature>
<gene>
    <name evidence="3" type="ORF">THAPSDRAFT_2344</name>
</gene>
<proteinExistence type="predicted"/>
<dbReference type="Pfam" id="PF20133">
    <property type="entry name" value="HHL1-like"/>
    <property type="match status" value="1"/>
</dbReference>
<dbReference type="InterPro" id="IPR045388">
    <property type="entry name" value="HHL1-like"/>
</dbReference>
<protein>
    <submittedName>
        <fullName evidence="3">Uncharacterized protein</fullName>
    </submittedName>
</protein>
<feature type="region of interest" description="Disordered" evidence="1">
    <location>
        <begin position="39"/>
        <end position="64"/>
    </location>
</feature>
<dbReference type="GeneID" id="7450214"/>
<dbReference type="Proteomes" id="UP000001449">
    <property type="component" value="Chromosome 2"/>
</dbReference>
<evidence type="ECO:0000313" key="4">
    <source>
        <dbReference type="Proteomes" id="UP000001449"/>
    </source>
</evidence>
<dbReference type="KEGG" id="tps:THAPSDRAFT_2344"/>
<sequence length="189" mass="20114">MKTVLRISALAAALVMSTTNAFTVPLTSNTISQSSTQLYAKGFGPPPPEPKKKSAGQVDREQKASKYDEIAATGGQEYRIFVRQFGSDDKSWLPTGSIAVPRGSQVSDAIFSNEEGLRTAIVRAYPALKGNEIEFEYGYNLKVYPDDPVQVAMKGQGGVSSGPSVGNWISNLLSPVDTSGVAPPAVNEN</sequence>
<dbReference type="HOGENOM" id="CLU_120168_0_0_1"/>
<dbReference type="AlphaFoldDB" id="B8BU35"/>
<organism evidence="3 4">
    <name type="scientific">Thalassiosira pseudonana</name>
    <name type="common">Marine diatom</name>
    <name type="synonym">Cyclotella nana</name>
    <dbReference type="NCBI Taxonomy" id="35128"/>
    <lineage>
        <taxon>Eukaryota</taxon>
        <taxon>Sar</taxon>
        <taxon>Stramenopiles</taxon>
        <taxon>Ochrophyta</taxon>
        <taxon>Bacillariophyta</taxon>
        <taxon>Coscinodiscophyceae</taxon>
        <taxon>Thalassiosirophycidae</taxon>
        <taxon>Thalassiosirales</taxon>
        <taxon>Thalassiosiraceae</taxon>
        <taxon>Thalassiosira</taxon>
    </lineage>
</organism>
<dbReference type="EMBL" id="CM000639">
    <property type="protein sequence ID" value="EED94695.1"/>
    <property type="molecule type" value="Genomic_DNA"/>
</dbReference>
<dbReference type="PaxDb" id="35128-Thaps2344"/>
<dbReference type="eggNOG" id="ENOG502R1WQ">
    <property type="taxonomic scope" value="Eukaryota"/>
</dbReference>
<feature type="chain" id="PRO_5002869293" evidence="2">
    <location>
        <begin position="22"/>
        <end position="189"/>
    </location>
</feature>
<evidence type="ECO:0000256" key="2">
    <source>
        <dbReference type="SAM" id="SignalP"/>
    </source>
</evidence>
<reference evidence="3 4" key="2">
    <citation type="journal article" date="2008" name="Nature">
        <title>The Phaeodactylum genome reveals the evolutionary history of diatom genomes.</title>
        <authorList>
            <person name="Bowler C."/>
            <person name="Allen A.E."/>
            <person name="Badger J.H."/>
            <person name="Grimwood J."/>
            <person name="Jabbari K."/>
            <person name="Kuo A."/>
            <person name="Maheswari U."/>
            <person name="Martens C."/>
            <person name="Maumus F."/>
            <person name="Otillar R.P."/>
            <person name="Rayko E."/>
            <person name="Salamov A."/>
            <person name="Vandepoele K."/>
            <person name="Beszteri B."/>
            <person name="Gruber A."/>
            <person name="Heijde M."/>
            <person name="Katinka M."/>
            <person name="Mock T."/>
            <person name="Valentin K."/>
            <person name="Verret F."/>
            <person name="Berges J.A."/>
            <person name="Brownlee C."/>
            <person name="Cadoret J.P."/>
            <person name="Chiovitti A."/>
            <person name="Choi C.J."/>
            <person name="Coesel S."/>
            <person name="De Martino A."/>
            <person name="Detter J.C."/>
            <person name="Durkin C."/>
            <person name="Falciatore A."/>
            <person name="Fournet J."/>
            <person name="Haruta M."/>
            <person name="Huysman M.J."/>
            <person name="Jenkins B.D."/>
            <person name="Jiroutova K."/>
            <person name="Jorgensen R.E."/>
            <person name="Joubert Y."/>
            <person name="Kaplan A."/>
            <person name="Kroger N."/>
            <person name="Kroth P.G."/>
            <person name="La Roche J."/>
            <person name="Lindquist E."/>
            <person name="Lommer M."/>
            <person name="Martin-Jezequel V."/>
            <person name="Lopez P.J."/>
            <person name="Lucas S."/>
            <person name="Mangogna M."/>
            <person name="McGinnis K."/>
            <person name="Medlin L.K."/>
            <person name="Montsant A."/>
            <person name="Oudot-Le Secq M.P."/>
            <person name="Napoli C."/>
            <person name="Obornik M."/>
            <person name="Parker M.S."/>
            <person name="Petit J.L."/>
            <person name="Porcel B.M."/>
            <person name="Poulsen N."/>
            <person name="Robison M."/>
            <person name="Rychlewski L."/>
            <person name="Rynearson T.A."/>
            <person name="Schmutz J."/>
            <person name="Shapiro H."/>
            <person name="Siaut M."/>
            <person name="Stanley M."/>
            <person name="Sussman M.R."/>
            <person name="Taylor A.R."/>
            <person name="Vardi A."/>
            <person name="von Dassow P."/>
            <person name="Vyverman W."/>
            <person name="Willis A."/>
            <person name="Wyrwicz L.S."/>
            <person name="Rokhsar D.S."/>
            <person name="Weissenbach J."/>
            <person name="Armbrust E.V."/>
            <person name="Green B.R."/>
            <person name="Van de Peer Y."/>
            <person name="Grigoriev I.V."/>
        </authorList>
    </citation>
    <scope>NUCLEOTIDE SEQUENCE [LARGE SCALE GENOMIC DNA]</scope>
    <source>
        <strain evidence="3 4">CCMP1335</strain>
    </source>
</reference>
<dbReference type="OMA" id="ESGQDEW"/>
<evidence type="ECO:0000256" key="1">
    <source>
        <dbReference type="SAM" id="MobiDB-lite"/>
    </source>
</evidence>
<keyword evidence="2" id="KW-0732">Signal</keyword>
<keyword evidence="4" id="KW-1185">Reference proteome</keyword>
<name>B8BU35_THAPS</name>